<keyword evidence="1" id="KW-0129">CBS domain</keyword>
<comment type="caution">
    <text evidence="3">The sequence shown here is derived from an EMBL/GenBank/DDBJ whole genome shotgun (WGS) entry which is preliminary data.</text>
</comment>
<dbReference type="InterPro" id="IPR051257">
    <property type="entry name" value="Diverse_CBS-Domain"/>
</dbReference>
<dbReference type="PROSITE" id="PS51371">
    <property type="entry name" value="CBS"/>
    <property type="match status" value="2"/>
</dbReference>
<dbReference type="Pfam" id="PF00571">
    <property type="entry name" value="CBS"/>
    <property type="match status" value="2"/>
</dbReference>
<dbReference type="InterPro" id="IPR046342">
    <property type="entry name" value="CBS_dom_sf"/>
</dbReference>
<feature type="domain" description="CBS" evidence="2">
    <location>
        <begin position="74"/>
        <end position="131"/>
    </location>
</feature>
<evidence type="ECO:0000259" key="2">
    <source>
        <dbReference type="PROSITE" id="PS51371"/>
    </source>
</evidence>
<dbReference type="CDD" id="cd04623">
    <property type="entry name" value="CBS_pair_bac_euk"/>
    <property type="match status" value="1"/>
</dbReference>
<dbReference type="EC" id="1.1.1.205" evidence="3"/>
<dbReference type="PANTHER" id="PTHR43080:SF2">
    <property type="entry name" value="CBS DOMAIN-CONTAINING PROTEIN"/>
    <property type="match status" value="1"/>
</dbReference>
<evidence type="ECO:0000313" key="3">
    <source>
        <dbReference type="EMBL" id="OIQ80589.1"/>
    </source>
</evidence>
<proteinExistence type="predicted"/>
<keyword evidence="3" id="KW-0560">Oxidoreductase</keyword>
<feature type="domain" description="CBS" evidence="2">
    <location>
        <begin position="6"/>
        <end position="65"/>
    </location>
</feature>
<name>A0A1J5QXH6_9ZZZZ</name>
<dbReference type="InterPro" id="IPR000644">
    <property type="entry name" value="CBS_dom"/>
</dbReference>
<accession>A0A1J5QXH6</accession>
<sequence>MKIAQLITGKVPITIAADSTILELAAILHNHAIGALVVSNDGRNIEGIVSERDVVRAMPEHFSKFSNLHVRDVMTVDVVTATPDTSIDELMAIMTGRRIRHIPIVDGDGLLISIVSIGDIVKSKISELDDERQSLIGYINQ</sequence>
<dbReference type="Gene3D" id="3.10.580.10">
    <property type="entry name" value="CBS-domain"/>
    <property type="match status" value="1"/>
</dbReference>
<reference evidence="3" key="1">
    <citation type="submission" date="2016-10" db="EMBL/GenBank/DDBJ databases">
        <title>Sequence of Gallionella enrichment culture.</title>
        <authorList>
            <person name="Poehlein A."/>
            <person name="Muehling M."/>
            <person name="Daniel R."/>
        </authorList>
    </citation>
    <scope>NUCLEOTIDE SEQUENCE</scope>
</reference>
<evidence type="ECO:0000256" key="1">
    <source>
        <dbReference type="ARBA" id="ARBA00023122"/>
    </source>
</evidence>
<gene>
    <name evidence="3" type="primary">guaB_16</name>
    <name evidence="3" type="ORF">GALL_376580</name>
</gene>
<dbReference type="AlphaFoldDB" id="A0A1J5QXH6"/>
<dbReference type="GO" id="GO:0003938">
    <property type="term" value="F:IMP dehydrogenase activity"/>
    <property type="evidence" value="ECO:0007669"/>
    <property type="project" value="UniProtKB-EC"/>
</dbReference>
<dbReference type="SMART" id="SM00116">
    <property type="entry name" value="CBS"/>
    <property type="match status" value="2"/>
</dbReference>
<protein>
    <submittedName>
        <fullName evidence="3">Inosine-5'-monophosphate dehydrogenase</fullName>
        <ecNumber evidence="3">1.1.1.205</ecNumber>
    </submittedName>
</protein>
<dbReference type="SUPFAM" id="SSF54631">
    <property type="entry name" value="CBS-domain pair"/>
    <property type="match status" value="1"/>
</dbReference>
<dbReference type="EMBL" id="MLJW01001040">
    <property type="protein sequence ID" value="OIQ80589.1"/>
    <property type="molecule type" value="Genomic_DNA"/>
</dbReference>
<dbReference type="PANTHER" id="PTHR43080">
    <property type="entry name" value="CBS DOMAIN-CONTAINING PROTEIN CBSX3, MITOCHONDRIAL"/>
    <property type="match status" value="1"/>
</dbReference>
<organism evidence="3">
    <name type="scientific">mine drainage metagenome</name>
    <dbReference type="NCBI Taxonomy" id="410659"/>
    <lineage>
        <taxon>unclassified sequences</taxon>
        <taxon>metagenomes</taxon>
        <taxon>ecological metagenomes</taxon>
    </lineage>
</organism>
<dbReference type="InterPro" id="IPR044725">
    <property type="entry name" value="CBSX3_CBS_dom"/>
</dbReference>